<sequence length="199" mass="22103">MWWGGEYCWTHSLPYTLTENGRRQFIKSGRRWYKSPNKGIDSLVGGGTIGCGHALCGIKSVSGTITKGNGKFGIRVCNLPNFIPLRLPPTGPHIKLSKVIFCWHSAHVAIVLSEKNFDRNWQNLISGGIFAIPGYRPVCGAEERKLVSLNEAEVAVWEYCVFQFTVLTKGKLPSYCFEDAMRGTSKKDNWGLNPSPAPP</sequence>
<name>A0A9P5Y542_9AGAR</name>
<dbReference type="EMBL" id="MU150262">
    <property type="protein sequence ID" value="KAF9463458.1"/>
    <property type="molecule type" value="Genomic_DNA"/>
</dbReference>
<dbReference type="AlphaFoldDB" id="A0A9P5Y542"/>
<gene>
    <name evidence="1" type="ORF">BDZ94DRAFT_1236125</name>
</gene>
<accession>A0A9P5Y542</accession>
<proteinExistence type="predicted"/>
<protein>
    <submittedName>
        <fullName evidence="1">Uncharacterized protein</fullName>
    </submittedName>
</protein>
<dbReference type="Proteomes" id="UP000807353">
    <property type="component" value="Unassembled WGS sequence"/>
</dbReference>
<evidence type="ECO:0000313" key="1">
    <source>
        <dbReference type="EMBL" id="KAF9463458.1"/>
    </source>
</evidence>
<organism evidence="1 2">
    <name type="scientific">Collybia nuda</name>
    <dbReference type="NCBI Taxonomy" id="64659"/>
    <lineage>
        <taxon>Eukaryota</taxon>
        <taxon>Fungi</taxon>
        <taxon>Dikarya</taxon>
        <taxon>Basidiomycota</taxon>
        <taxon>Agaricomycotina</taxon>
        <taxon>Agaricomycetes</taxon>
        <taxon>Agaricomycetidae</taxon>
        <taxon>Agaricales</taxon>
        <taxon>Tricholomatineae</taxon>
        <taxon>Clitocybaceae</taxon>
        <taxon>Collybia</taxon>
    </lineage>
</organism>
<reference evidence="1" key="1">
    <citation type="submission" date="2020-11" db="EMBL/GenBank/DDBJ databases">
        <authorList>
            <consortium name="DOE Joint Genome Institute"/>
            <person name="Ahrendt S."/>
            <person name="Riley R."/>
            <person name="Andreopoulos W."/>
            <person name="Labutti K."/>
            <person name="Pangilinan J."/>
            <person name="Ruiz-Duenas F.J."/>
            <person name="Barrasa J.M."/>
            <person name="Sanchez-Garcia M."/>
            <person name="Camarero S."/>
            <person name="Miyauchi S."/>
            <person name="Serrano A."/>
            <person name="Linde D."/>
            <person name="Babiker R."/>
            <person name="Drula E."/>
            <person name="Ayuso-Fernandez I."/>
            <person name="Pacheco R."/>
            <person name="Padilla G."/>
            <person name="Ferreira P."/>
            <person name="Barriuso J."/>
            <person name="Kellner H."/>
            <person name="Castanera R."/>
            <person name="Alfaro M."/>
            <person name="Ramirez L."/>
            <person name="Pisabarro A.G."/>
            <person name="Kuo A."/>
            <person name="Tritt A."/>
            <person name="Lipzen A."/>
            <person name="He G."/>
            <person name="Yan M."/>
            <person name="Ng V."/>
            <person name="Cullen D."/>
            <person name="Martin F."/>
            <person name="Rosso M.-N."/>
            <person name="Henrissat B."/>
            <person name="Hibbett D."/>
            <person name="Martinez A.T."/>
            <person name="Grigoriev I.V."/>
        </authorList>
    </citation>
    <scope>NUCLEOTIDE SEQUENCE</scope>
    <source>
        <strain evidence="1">CBS 247.69</strain>
    </source>
</reference>
<comment type="caution">
    <text evidence="1">The sequence shown here is derived from an EMBL/GenBank/DDBJ whole genome shotgun (WGS) entry which is preliminary data.</text>
</comment>
<keyword evidence="2" id="KW-1185">Reference proteome</keyword>
<evidence type="ECO:0000313" key="2">
    <source>
        <dbReference type="Proteomes" id="UP000807353"/>
    </source>
</evidence>